<evidence type="ECO:0000313" key="1">
    <source>
        <dbReference type="EMBL" id="EFC88154.1"/>
    </source>
</evidence>
<name>D2ZXH0_NEIM2</name>
<dbReference type="AlphaFoldDB" id="D2ZXH0"/>
<accession>D2ZXH0</accession>
<dbReference type="Proteomes" id="UP000003344">
    <property type="component" value="Unassembled WGS sequence"/>
</dbReference>
<sequence>MLAHQAAGEVVFAHTAHTGGGNVTRWEVHNRPLSFWKQLNRQEKCFQTTSL</sequence>
<reference evidence="1 2" key="1">
    <citation type="submission" date="2009-10" db="EMBL/GenBank/DDBJ databases">
        <authorList>
            <person name="Weinstock G."/>
            <person name="Sodergren E."/>
            <person name="Clifton S."/>
            <person name="Fulton L."/>
            <person name="Fulton B."/>
            <person name="Courtney L."/>
            <person name="Fronick C."/>
            <person name="Harrison M."/>
            <person name="Strong C."/>
            <person name="Farmer C."/>
            <person name="Delahaunty K."/>
            <person name="Markovic C."/>
            <person name="Hall O."/>
            <person name="Minx P."/>
            <person name="Tomlinson C."/>
            <person name="Mitreva M."/>
            <person name="Nelson J."/>
            <person name="Hou S."/>
            <person name="Wollam A."/>
            <person name="Pepin K.H."/>
            <person name="Johnson M."/>
            <person name="Bhonagiri V."/>
            <person name="Nash W.E."/>
            <person name="Warren W."/>
            <person name="Chinwalla A."/>
            <person name="Mardis E.R."/>
            <person name="Wilson R.K."/>
        </authorList>
    </citation>
    <scope>NUCLEOTIDE SEQUENCE [LARGE SCALE GENOMIC DNA]</scope>
    <source>
        <strain evidence="2">ATCC 25996 / DSM 4631 / NCTC 10774 / M26</strain>
    </source>
</reference>
<comment type="caution">
    <text evidence="1">The sequence shown here is derived from an EMBL/GenBank/DDBJ whole genome shotgun (WGS) entry which is preliminary data.</text>
</comment>
<gene>
    <name evidence="1" type="ORF">NEIMUCOT_05322</name>
</gene>
<organism evidence="1 2">
    <name type="scientific">Neisseria mucosa (strain ATCC 25996 / DSM 4631 / NCTC 10774 / M26)</name>
    <dbReference type="NCBI Taxonomy" id="546266"/>
    <lineage>
        <taxon>Bacteria</taxon>
        <taxon>Pseudomonadati</taxon>
        <taxon>Pseudomonadota</taxon>
        <taxon>Betaproteobacteria</taxon>
        <taxon>Neisseriales</taxon>
        <taxon>Neisseriaceae</taxon>
        <taxon>Neisseria</taxon>
    </lineage>
</organism>
<evidence type="ECO:0000313" key="2">
    <source>
        <dbReference type="Proteomes" id="UP000003344"/>
    </source>
</evidence>
<protein>
    <submittedName>
        <fullName evidence="1">Uncharacterized protein</fullName>
    </submittedName>
</protein>
<dbReference type="EMBL" id="ACDX02000010">
    <property type="protein sequence ID" value="EFC88154.1"/>
    <property type="molecule type" value="Genomic_DNA"/>
</dbReference>
<proteinExistence type="predicted"/>